<dbReference type="Pfam" id="PF00249">
    <property type="entry name" value="Myb_DNA-binding"/>
    <property type="match status" value="1"/>
</dbReference>
<accession>A0A1B0C2Y2</accession>
<dbReference type="InterPro" id="IPR036388">
    <property type="entry name" value="WH-like_DNA-bd_sf"/>
</dbReference>
<keyword evidence="2" id="KW-0539">Nucleus</keyword>
<feature type="domain" description="SANT" evidence="4">
    <location>
        <begin position="121"/>
        <end position="161"/>
    </location>
</feature>
<dbReference type="PROSITE" id="PS51293">
    <property type="entry name" value="SANT"/>
    <property type="match status" value="1"/>
</dbReference>
<protein>
    <submittedName>
        <fullName evidence="5">Uncharacterized protein</fullName>
    </submittedName>
</protein>
<sequence length="209" mass="24168">MIEKRAIPECFNSENKRKTPEIYMVYHNFMIDNYRVNSTEYFTSAVCRRNLAGDVYQWGLINYQICVEFRPTPMGPPPISNFYIVPDTSHECRGELLGKAPVTLKVQSVENGTNTSNQFGLKLEQYIQLHKNDWNKVCEHVGTRTRDECILHILCLPIVDSYLEDDGGFRGPLGCQRVPPQQYPAVFEVFDLIEISTELHPNMKINLKY</sequence>
<organism evidence="5 6">
    <name type="scientific">Glossina palpalis gambiensis</name>
    <dbReference type="NCBI Taxonomy" id="67801"/>
    <lineage>
        <taxon>Eukaryota</taxon>
        <taxon>Metazoa</taxon>
        <taxon>Ecdysozoa</taxon>
        <taxon>Arthropoda</taxon>
        <taxon>Hexapoda</taxon>
        <taxon>Insecta</taxon>
        <taxon>Pterygota</taxon>
        <taxon>Neoptera</taxon>
        <taxon>Endopterygota</taxon>
        <taxon>Diptera</taxon>
        <taxon>Brachycera</taxon>
        <taxon>Muscomorpha</taxon>
        <taxon>Hippoboscoidea</taxon>
        <taxon>Glossinidae</taxon>
        <taxon>Glossina</taxon>
    </lineage>
</organism>
<name>A0A1B0C2Y2_9MUSC</name>
<evidence type="ECO:0000313" key="5">
    <source>
        <dbReference type="EnsemblMetazoa" id="GPPI047699-PA"/>
    </source>
</evidence>
<dbReference type="Gene3D" id="1.10.10.10">
    <property type="entry name" value="Winged helix-like DNA-binding domain superfamily/Winged helix DNA-binding domain"/>
    <property type="match status" value="1"/>
</dbReference>
<reference evidence="6" key="1">
    <citation type="submission" date="2015-01" db="EMBL/GenBank/DDBJ databases">
        <authorList>
            <person name="Aksoy S."/>
            <person name="Warren W."/>
            <person name="Wilson R.K."/>
        </authorList>
    </citation>
    <scope>NUCLEOTIDE SEQUENCE [LARGE SCALE GENOMIC DNA]</scope>
    <source>
        <strain evidence="6">IAEA</strain>
    </source>
</reference>
<dbReference type="Proteomes" id="UP000092460">
    <property type="component" value="Unassembled WGS sequence"/>
</dbReference>
<evidence type="ECO:0000259" key="4">
    <source>
        <dbReference type="PROSITE" id="PS51293"/>
    </source>
</evidence>
<dbReference type="InterPro" id="IPR001005">
    <property type="entry name" value="SANT/Myb"/>
</dbReference>
<evidence type="ECO:0000256" key="2">
    <source>
        <dbReference type="ARBA" id="ARBA00023242"/>
    </source>
</evidence>
<dbReference type="PROSITE" id="PS50934">
    <property type="entry name" value="SWIRM"/>
    <property type="match status" value="1"/>
</dbReference>
<comment type="subcellular location">
    <subcellularLocation>
        <location evidence="1">Nucleus</location>
    </subcellularLocation>
</comment>
<feature type="domain" description="SWIRM" evidence="3">
    <location>
        <begin position="1"/>
        <end position="55"/>
    </location>
</feature>
<dbReference type="InterPro" id="IPR007526">
    <property type="entry name" value="SWIRM"/>
</dbReference>
<dbReference type="STRING" id="67801.A0A1B0C2Y2"/>
<dbReference type="VEuPathDB" id="VectorBase:GPPI047699"/>
<dbReference type="AlphaFoldDB" id="A0A1B0C2Y2"/>
<keyword evidence="6" id="KW-1185">Reference proteome</keyword>
<dbReference type="Gene3D" id="1.10.10.60">
    <property type="entry name" value="Homeodomain-like"/>
    <property type="match status" value="1"/>
</dbReference>
<dbReference type="CDD" id="cd00167">
    <property type="entry name" value="SANT"/>
    <property type="match status" value="1"/>
</dbReference>
<evidence type="ECO:0000259" key="3">
    <source>
        <dbReference type="PROSITE" id="PS50934"/>
    </source>
</evidence>
<evidence type="ECO:0000256" key="1">
    <source>
        <dbReference type="ARBA" id="ARBA00004123"/>
    </source>
</evidence>
<dbReference type="Pfam" id="PF04433">
    <property type="entry name" value="SWIRM"/>
    <property type="match status" value="1"/>
</dbReference>
<dbReference type="EnsemblMetazoa" id="GPPI047699-RA">
    <property type="protein sequence ID" value="GPPI047699-PA"/>
    <property type="gene ID" value="GPPI047699"/>
</dbReference>
<dbReference type="SUPFAM" id="SSF46689">
    <property type="entry name" value="Homeodomain-like"/>
    <property type="match status" value="2"/>
</dbReference>
<evidence type="ECO:0000313" key="6">
    <source>
        <dbReference type="Proteomes" id="UP000092460"/>
    </source>
</evidence>
<dbReference type="GO" id="GO:0005634">
    <property type="term" value="C:nucleus"/>
    <property type="evidence" value="ECO:0007669"/>
    <property type="project" value="UniProtKB-SubCell"/>
</dbReference>
<dbReference type="EMBL" id="JXJN01024734">
    <property type="status" value="NOT_ANNOTATED_CDS"/>
    <property type="molecule type" value="Genomic_DNA"/>
</dbReference>
<proteinExistence type="predicted"/>
<dbReference type="InterPro" id="IPR009057">
    <property type="entry name" value="Homeodomain-like_sf"/>
</dbReference>
<dbReference type="InterPro" id="IPR017884">
    <property type="entry name" value="SANT_dom"/>
</dbReference>
<reference evidence="5" key="2">
    <citation type="submission" date="2020-05" db="UniProtKB">
        <authorList>
            <consortium name="EnsemblMetazoa"/>
        </authorList>
    </citation>
    <scope>IDENTIFICATION</scope>
    <source>
        <strain evidence="5">IAEA</strain>
    </source>
</reference>